<evidence type="ECO:0000256" key="3">
    <source>
        <dbReference type="RuleBase" id="RU365090"/>
    </source>
</evidence>
<comment type="pathway">
    <text evidence="3">Cofactor biosynthesis; molybdopterin biosynthesis.</text>
</comment>
<dbReference type="Gene3D" id="3.40.980.10">
    <property type="entry name" value="MoaB/Mog-like domain"/>
    <property type="match status" value="1"/>
</dbReference>
<keyword evidence="3" id="KW-0500">Molybdenum</keyword>
<keyword evidence="3" id="KW-0460">Magnesium</keyword>
<evidence type="ECO:0000256" key="2">
    <source>
        <dbReference type="ARBA" id="ARBA00012509"/>
    </source>
</evidence>
<dbReference type="GO" id="GO:0061598">
    <property type="term" value="F:molybdopterin adenylyltransferase activity"/>
    <property type="evidence" value="ECO:0007669"/>
    <property type="project" value="UniProtKB-UniRule"/>
</dbReference>
<comment type="catalytic activity">
    <reaction evidence="3">
        <text>adenylyl-molybdopterin + molybdate = Mo-molybdopterin + AMP + H(+)</text>
        <dbReference type="Rhea" id="RHEA:35047"/>
        <dbReference type="ChEBI" id="CHEBI:15378"/>
        <dbReference type="ChEBI" id="CHEBI:36264"/>
        <dbReference type="ChEBI" id="CHEBI:62727"/>
        <dbReference type="ChEBI" id="CHEBI:71302"/>
        <dbReference type="ChEBI" id="CHEBI:456215"/>
    </reaction>
</comment>
<evidence type="ECO:0000313" key="6">
    <source>
        <dbReference type="Proteomes" id="UP001309876"/>
    </source>
</evidence>
<dbReference type="PANTHER" id="PTHR10192:SF30">
    <property type="entry name" value="MOLYBDOPTERIN ADENYLYLTRANSFERASE"/>
    <property type="match status" value="1"/>
</dbReference>
<comment type="cofactor">
    <cofactor evidence="3">
        <name>Mg(2+)</name>
        <dbReference type="ChEBI" id="CHEBI:18420"/>
    </cofactor>
</comment>
<feature type="domain" description="MoaB/Mog" evidence="4">
    <location>
        <begin position="261"/>
        <end position="423"/>
    </location>
</feature>
<dbReference type="InterPro" id="IPR036135">
    <property type="entry name" value="MoeA_linker/N_sf"/>
</dbReference>
<dbReference type="Pfam" id="PF03453">
    <property type="entry name" value="MoeA_N"/>
    <property type="match status" value="1"/>
</dbReference>
<sequence>MASAFDGATCSNNKDDNLVTYEEALSRIRRVAAPNHVRNATAVNQSSLAESTKNDSSWKTWDESETFTSPLLRAVGLISAQTLVAPHATPEYDTSAMDGFAVCSASTVHATEEHPLTFRVVDSIAAGDSFKCKLSSNTECHEAERVCVEIMTGAVFPENRLPQLDGVVKIEDVVMTEDYFDGGQVVSRCIRVSQPVKARQHRRPAGSDFQKGDLLIQQGDQVQPCHVAALASLGLHELCVYGSHKLRHLNLLNTEGKLDVAVLSTGSEVLSHSPPMRQPYAMDPEKHIIPDSNGPYLVSTLRQKYPNLAVRYVGVAIDKEEALLNILTDVLRSGCETVITSGGVSRGRYDLIRYVVETLMGGKVIFHGVKIRPGAPLLFATFDDDSKKGIDLTGRRVAFFGVPGNPVAAAAALQFFVVPYLEARLSTIAQTTNACYQLRRVINGPPRAANNMTMKEALRRKPKNTTVFWLSRRSASDSETVEITEDQASYKLSGLLEADSWVLVPATQTEIFRGDMLACCPL</sequence>
<dbReference type="GO" id="GO:0061599">
    <property type="term" value="F:molybdopterin molybdotransferase activity"/>
    <property type="evidence" value="ECO:0007669"/>
    <property type="project" value="UniProtKB-UniRule"/>
</dbReference>
<keyword evidence="3" id="KW-0501">Molybdenum cofactor biosynthesis</keyword>
<dbReference type="Gene3D" id="2.40.340.10">
    <property type="entry name" value="MoeA, C-terminal, domain IV"/>
    <property type="match status" value="1"/>
</dbReference>
<dbReference type="InterPro" id="IPR036688">
    <property type="entry name" value="MoeA_C_domain_IV_sf"/>
</dbReference>
<evidence type="ECO:0000313" key="5">
    <source>
        <dbReference type="EMBL" id="KAK5081574.1"/>
    </source>
</evidence>
<keyword evidence="3" id="KW-0479">Metal-binding</keyword>
<keyword evidence="6" id="KW-1185">Reference proteome</keyword>
<comment type="function">
    <text evidence="3">Catalyzes two steps in the biosynthesis of the molybdenum cofactor. In the first step, molybdopterin is adenylated. Subsequently, molybdate is inserted into adenylated molybdopterin and AMP is released.</text>
</comment>
<dbReference type="EC" id="2.7.7.75" evidence="2"/>
<dbReference type="Gene3D" id="3.90.105.10">
    <property type="entry name" value="Molybdopterin biosynthesis moea protein, domain 2"/>
    <property type="match status" value="1"/>
</dbReference>
<gene>
    <name evidence="5" type="ORF">LTR05_007705</name>
</gene>
<dbReference type="GO" id="GO:0005829">
    <property type="term" value="C:cytosol"/>
    <property type="evidence" value="ECO:0007669"/>
    <property type="project" value="TreeGrafter"/>
</dbReference>
<dbReference type="InterPro" id="IPR001453">
    <property type="entry name" value="MoaB/Mog_dom"/>
</dbReference>
<dbReference type="AlphaFoldDB" id="A0AAN7SU85"/>
<dbReference type="Pfam" id="PF00994">
    <property type="entry name" value="MoCF_biosynth"/>
    <property type="match status" value="1"/>
</dbReference>
<dbReference type="EMBL" id="JAVRRJ010000009">
    <property type="protein sequence ID" value="KAK5081574.1"/>
    <property type="molecule type" value="Genomic_DNA"/>
</dbReference>
<dbReference type="GO" id="GO:0005524">
    <property type="term" value="F:ATP binding"/>
    <property type="evidence" value="ECO:0007669"/>
    <property type="project" value="UniProtKB-UniRule"/>
</dbReference>
<dbReference type="InterPro" id="IPR005110">
    <property type="entry name" value="MoeA_linker/N"/>
</dbReference>
<proteinExistence type="inferred from homology"/>
<dbReference type="SUPFAM" id="SSF63882">
    <property type="entry name" value="MoeA N-terminal region -like"/>
    <property type="match status" value="1"/>
</dbReference>
<keyword evidence="3" id="KW-0808">Transferase</keyword>
<dbReference type="GO" id="GO:0006777">
    <property type="term" value="P:Mo-molybdopterin cofactor biosynthetic process"/>
    <property type="evidence" value="ECO:0007669"/>
    <property type="project" value="UniProtKB-UniRule"/>
</dbReference>
<evidence type="ECO:0000256" key="1">
    <source>
        <dbReference type="ARBA" id="ARBA00008339"/>
    </source>
</evidence>
<protein>
    <recommendedName>
        <fullName evidence="2">molybdopterin adenylyltransferase</fullName>
        <ecNumber evidence="2">2.7.7.75</ecNumber>
    </recommendedName>
</protein>
<name>A0AAN7SU85_9EURO</name>
<organism evidence="5 6">
    <name type="scientific">Lithohypha guttulata</name>
    <dbReference type="NCBI Taxonomy" id="1690604"/>
    <lineage>
        <taxon>Eukaryota</taxon>
        <taxon>Fungi</taxon>
        <taxon>Dikarya</taxon>
        <taxon>Ascomycota</taxon>
        <taxon>Pezizomycotina</taxon>
        <taxon>Eurotiomycetes</taxon>
        <taxon>Chaetothyriomycetidae</taxon>
        <taxon>Chaetothyriales</taxon>
        <taxon>Trichomeriaceae</taxon>
        <taxon>Lithohypha</taxon>
    </lineage>
</organism>
<comment type="similarity">
    <text evidence="3">Belongs to the MoeA family.</text>
</comment>
<dbReference type="PANTHER" id="PTHR10192">
    <property type="entry name" value="MOLYBDOPTERIN BIOSYNTHESIS PROTEIN"/>
    <property type="match status" value="1"/>
</dbReference>
<comment type="similarity">
    <text evidence="1">In the C-terminal section; belongs to the MoeA family.</text>
</comment>
<dbReference type="SMART" id="SM00852">
    <property type="entry name" value="MoCF_biosynth"/>
    <property type="match status" value="1"/>
</dbReference>
<dbReference type="GO" id="GO:0046872">
    <property type="term" value="F:metal ion binding"/>
    <property type="evidence" value="ECO:0007669"/>
    <property type="project" value="UniProtKB-UniRule"/>
</dbReference>
<dbReference type="InterPro" id="IPR036425">
    <property type="entry name" value="MoaB/Mog-like_dom_sf"/>
</dbReference>
<dbReference type="InterPro" id="IPR038987">
    <property type="entry name" value="MoeA-like"/>
</dbReference>
<evidence type="ECO:0000259" key="4">
    <source>
        <dbReference type="SMART" id="SM00852"/>
    </source>
</evidence>
<dbReference type="SUPFAM" id="SSF63867">
    <property type="entry name" value="MoeA C-terminal domain-like"/>
    <property type="match status" value="1"/>
</dbReference>
<reference evidence="5 6" key="1">
    <citation type="submission" date="2023-08" db="EMBL/GenBank/DDBJ databases">
        <title>Black Yeasts Isolated from many extreme environments.</title>
        <authorList>
            <person name="Coleine C."/>
            <person name="Stajich J.E."/>
            <person name="Selbmann L."/>
        </authorList>
    </citation>
    <scope>NUCLEOTIDE SEQUENCE [LARGE SCALE GENOMIC DNA]</scope>
    <source>
        <strain evidence="5 6">CCFEE 5910</strain>
    </source>
</reference>
<dbReference type="Proteomes" id="UP001309876">
    <property type="component" value="Unassembled WGS sequence"/>
</dbReference>
<dbReference type="SUPFAM" id="SSF53218">
    <property type="entry name" value="Molybdenum cofactor biosynthesis proteins"/>
    <property type="match status" value="1"/>
</dbReference>
<dbReference type="CDD" id="cd00887">
    <property type="entry name" value="MoeA"/>
    <property type="match status" value="1"/>
</dbReference>
<comment type="catalytic activity">
    <reaction evidence="3">
        <text>molybdopterin + ATP + H(+) = adenylyl-molybdopterin + diphosphate</text>
        <dbReference type="Rhea" id="RHEA:31331"/>
        <dbReference type="ChEBI" id="CHEBI:15378"/>
        <dbReference type="ChEBI" id="CHEBI:30616"/>
        <dbReference type="ChEBI" id="CHEBI:33019"/>
        <dbReference type="ChEBI" id="CHEBI:58698"/>
        <dbReference type="ChEBI" id="CHEBI:62727"/>
    </reaction>
</comment>
<accession>A0AAN7SU85</accession>
<comment type="caution">
    <text evidence="5">The sequence shown here is derived from an EMBL/GenBank/DDBJ whole genome shotgun (WGS) entry which is preliminary data.</text>
</comment>
<dbReference type="Gene3D" id="2.170.190.11">
    <property type="entry name" value="Molybdopterin biosynthesis moea protein, domain 3"/>
    <property type="match status" value="1"/>
</dbReference>